<feature type="signal peptide" evidence="1">
    <location>
        <begin position="1"/>
        <end position="22"/>
    </location>
</feature>
<accession>A0A5C6RWJ0</accession>
<evidence type="ECO:0000313" key="3">
    <source>
        <dbReference type="Proteomes" id="UP000321721"/>
    </source>
</evidence>
<dbReference type="RefSeq" id="WP_147098881.1">
    <property type="nucleotide sequence ID" value="NZ_VOOS01000002.1"/>
</dbReference>
<feature type="chain" id="PRO_5023053537" evidence="1">
    <location>
        <begin position="23"/>
        <end position="302"/>
    </location>
</feature>
<dbReference type="InterPro" id="IPR018736">
    <property type="entry name" value="DUF2279_periplasmic_lipo"/>
</dbReference>
<name>A0A5C6RWJ0_9FLAO</name>
<dbReference type="EMBL" id="VOOS01000002">
    <property type="protein sequence ID" value="TXB65742.1"/>
    <property type="molecule type" value="Genomic_DNA"/>
</dbReference>
<evidence type="ECO:0000256" key="1">
    <source>
        <dbReference type="SAM" id="SignalP"/>
    </source>
</evidence>
<dbReference type="Pfam" id="PF10043">
    <property type="entry name" value="DUF2279"/>
    <property type="match status" value="1"/>
</dbReference>
<gene>
    <name evidence="2" type="ORF">FRY74_04025</name>
</gene>
<organism evidence="2 3">
    <name type="scientific">Vicingus serpentipes</name>
    <dbReference type="NCBI Taxonomy" id="1926625"/>
    <lineage>
        <taxon>Bacteria</taxon>
        <taxon>Pseudomonadati</taxon>
        <taxon>Bacteroidota</taxon>
        <taxon>Flavobacteriia</taxon>
        <taxon>Flavobacteriales</taxon>
        <taxon>Vicingaceae</taxon>
        <taxon>Vicingus</taxon>
    </lineage>
</organism>
<evidence type="ECO:0000313" key="2">
    <source>
        <dbReference type="EMBL" id="TXB65742.1"/>
    </source>
</evidence>
<proteinExistence type="predicted"/>
<keyword evidence="1" id="KW-0732">Signal</keyword>
<keyword evidence="3" id="KW-1185">Reference proteome</keyword>
<comment type="caution">
    <text evidence="2">The sequence shown here is derived from an EMBL/GenBank/DDBJ whole genome shotgun (WGS) entry which is preliminary data.</text>
</comment>
<reference evidence="2 3" key="1">
    <citation type="submission" date="2019-08" db="EMBL/GenBank/DDBJ databases">
        <title>Genome of Vicingus serpentipes NCIMB 15042.</title>
        <authorList>
            <person name="Bowman J.P."/>
        </authorList>
    </citation>
    <scope>NUCLEOTIDE SEQUENCE [LARGE SCALE GENOMIC DNA]</scope>
    <source>
        <strain evidence="2 3">NCIMB 15042</strain>
    </source>
</reference>
<dbReference type="OrthoDB" id="9803535at2"/>
<sequence>MKVIKYILLLLISLNFFSPLKAQLDTLNKKRLTTVIASEATIYSGTMVGLSQLWYKDVPTTSFHTFNDNQEWLQMDKIGHAVTSYYVGMAGYEVLKWSGVSEKKATWYGGTLGLFLLTSVEVLDGYSADWGFSTGDMVANVSGTGLFIAQQLAWKEQRVLLKYSFHTTDYAAVRPNVLGSNLSEQVLKDYNGQTYWLSANIASFLKNDAKFPKWLNLAIGYGADGMLGGHDNVFVTDGVYYDYSTTERKRQFYLSLDIDLTRIKTKSKFANTVLGAFGFVKFPFPALEFNQNGQTKFKGFYF</sequence>
<dbReference type="AlphaFoldDB" id="A0A5C6RWJ0"/>
<dbReference type="Proteomes" id="UP000321721">
    <property type="component" value="Unassembled WGS sequence"/>
</dbReference>
<protein>
    <submittedName>
        <fullName evidence="2">DUF2279 domain-containing protein</fullName>
    </submittedName>
</protein>